<keyword evidence="7 11" id="KW-0560">Oxidoreductase</keyword>
<dbReference type="InterPro" id="IPR050464">
    <property type="entry name" value="Zeta_carotene_desat/Oxidored"/>
</dbReference>
<comment type="pathway">
    <text evidence="2 11">Porphyrin-containing compound metabolism; protoporphyrin-IX biosynthesis; protoporphyrin-IX from protoporphyrinogen-IX: step 1/1.</text>
</comment>
<sequence length="525" mass="56642">MKHVAVLGAGLSGLSSAFHLSRLHPNVRITVLESQKRAGGWVRSTRVSLPENYGSVLLEAGPRTLRPNAQSVLELVNLLGLKEQLITVPKTSPAAKSRYLYIPPDHGTSYSGLQQIPSSFFSFVKSPLSSTLVAAVAQEALKLNNRAKGVEDESVDSFLRRRFGSRFAETFGSAIIHGIYAADSRNISVRAALPSMWDAEARGWGSLVRGMFMSVKKPQGQAYDAGNVPQLMDGVSVYSFRDGMETLTRALDSHIRMRPNVQISYNAPVTSLASTEDGFAITVEGGRTVEASHVVSALPTPILHSILSPTLATTEVNKVGSLTANSTSSVHVVNIVFPGPPCSIHPAGFGYLIPRPPTGYPSTSPEPTNLGILGTVFDSCSLADQDTEARNPHAYHTAKFTKLTVMIGGPYPLPQLPPYLSSTEVPQGVDRKTNSLPQYMQTVLEQLAAHLGHWLPTPLYWRIVPNENCIPTLSPGHLERVDELQGYLDERLGGRLQVVGAGIGGVSLGDCVEAGRTVARRLHFQ</sequence>
<evidence type="ECO:0000313" key="13">
    <source>
        <dbReference type="EMBL" id="EAU86166.1"/>
    </source>
</evidence>
<evidence type="ECO:0000259" key="12">
    <source>
        <dbReference type="Pfam" id="PF01593"/>
    </source>
</evidence>
<dbReference type="InterPro" id="IPR036188">
    <property type="entry name" value="FAD/NAD-bd_sf"/>
</dbReference>
<dbReference type="NCBIfam" id="TIGR00562">
    <property type="entry name" value="proto_IX_ox"/>
    <property type="match status" value="1"/>
</dbReference>
<dbReference type="RefSeq" id="XP_001835595.1">
    <property type="nucleotide sequence ID" value="XM_001835543.1"/>
</dbReference>
<evidence type="ECO:0000256" key="5">
    <source>
        <dbReference type="ARBA" id="ARBA00022630"/>
    </source>
</evidence>
<dbReference type="GeneID" id="6012128"/>
<evidence type="ECO:0000256" key="8">
    <source>
        <dbReference type="ARBA" id="ARBA00023133"/>
    </source>
</evidence>
<keyword evidence="14" id="KW-1185">Reference proteome</keyword>
<dbReference type="OrthoDB" id="438553at2759"/>
<evidence type="ECO:0000256" key="9">
    <source>
        <dbReference type="ARBA" id="ARBA00023244"/>
    </source>
</evidence>
<keyword evidence="8 11" id="KW-0350">Heme biosynthesis</keyword>
<comment type="caution">
    <text evidence="13">The sequence shown here is derived from an EMBL/GenBank/DDBJ whole genome shotgun (WGS) entry which is preliminary data.</text>
</comment>
<dbReference type="Gene3D" id="3.50.50.60">
    <property type="entry name" value="FAD/NAD(P)-binding domain"/>
    <property type="match status" value="1"/>
</dbReference>
<evidence type="ECO:0000313" key="14">
    <source>
        <dbReference type="Proteomes" id="UP000001861"/>
    </source>
</evidence>
<accession>A8NR09</accession>
<dbReference type="OMA" id="WFDQWFG"/>
<evidence type="ECO:0000256" key="1">
    <source>
        <dbReference type="ARBA" id="ARBA00002600"/>
    </source>
</evidence>
<comment type="catalytic activity">
    <reaction evidence="10 11">
        <text>protoporphyrinogen IX + 3 O2 = protoporphyrin IX + 3 H2O2</text>
        <dbReference type="Rhea" id="RHEA:25576"/>
        <dbReference type="ChEBI" id="CHEBI:15379"/>
        <dbReference type="ChEBI" id="CHEBI:16240"/>
        <dbReference type="ChEBI" id="CHEBI:57306"/>
        <dbReference type="ChEBI" id="CHEBI:57307"/>
        <dbReference type="EC" id="1.3.3.4"/>
    </reaction>
</comment>
<dbReference type="UniPathway" id="UPA00251">
    <property type="reaction ID" value="UER00324"/>
</dbReference>
<dbReference type="PANTHER" id="PTHR42923">
    <property type="entry name" value="PROTOPORPHYRINOGEN OXIDASE"/>
    <property type="match status" value="1"/>
</dbReference>
<evidence type="ECO:0000256" key="4">
    <source>
        <dbReference type="ARBA" id="ARBA00012867"/>
    </source>
</evidence>
<dbReference type="KEGG" id="cci:CC1G_03377"/>
<gene>
    <name evidence="13" type="ORF">CC1G_03377</name>
</gene>
<evidence type="ECO:0000256" key="2">
    <source>
        <dbReference type="ARBA" id="ARBA00005073"/>
    </source>
</evidence>
<comment type="function">
    <text evidence="1 11">Catalyzes the 6-electron oxidation of protoporphyrinogen-IX to form protoporphyrin-IX.</text>
</comment>
<dbReference type="FunCoup" id="A8NR09">
    <property type="interactions" value="216"/>
</dbReference>
<keyword evidence="9 11" id="KW-0627">Porphyrin biosynthesis</keyword>
<name>A8NR09_COPC7</name>
<keyword evidence="6 11" id="KW-0274">FAD</keyword>
<evidence type="ECO:0000256" key="7">
    <source>
        <dbReference type="ARBA" id="ARBA00023002"/>
    </source>
</evidence>
<dbReference type="PANTHER" id="PTHR42923:SF3">
    <property type="entry name" value="PROTOPORPHYRINOGEN OXIDASE"/>
    <property type="match status" value="1"/>
</dbReference>
<dbReference type="AlphaFoldDB" id="A8NR09"/>
<organism evidence="13 14">
    <name type="scientific">Coprinopsis cinerea (strain Okayama-7 / 130 / ATCC MYA-4618 / FGSC 9003)</name>
    <name type="common">Inky cap fungus</name>
    <name type="synonym">Hormographiella aspergillata</name>
    <dbReference type="NCBI Taxonomy" id="240176"/>
    <lineage>
        <taxon>Eukaryota</taxon>
        <taxon>Fungi</taxon>
        <taxon>Dikarya</taxon>
        <taxon>Basidiomycota</taxon>
        <taxon>Agaricomycotina</taxon>
        <taxon>Agaricomycetes</taxon>
        <taxon>Agaricomycetidae</taxon>
        <taxon>Agaricales</taxon>
        <taxon>Agaricineae</taxon>
        <taxon>Psathyrellaceae</taxon>
        <taxon>Coprinopsis</taxon>
    </lineage>
</organism>
<evidence type="ECO:0000256" key="6">
    <source>
        <dbReference type="ARBA" id="ARBA00022827"/>
    </source>
</evidence>
<proteinExistence type="inferred from homology"/>
<evidence type="ECO:0000256" key="11">
    <source>
        <dbReference type="RuleBase" id="RU367069"/>
    </source>
</evidence>
<dbReference type="InParanoid" id="A8NR09"/>
<dbReference type="Pfam" id="PF01593">
    <property type="entry name" value="Amino_oxidase"/>
    <property type="match status" value="1"/>
</dbReference>
<comment type="cofactor">
    <cofactor evidence="11">
        <name>FAD</name>
        <dbReference type="ChEBI" id="CHEBI:57692"/>
    </cofactor>
    <text evidence="11">Binds 1 FAD per subunit.</text>
</comment>
<dbReference type="GO" id="GO:0005743">
    <property type="term" value="C:mitochondrial inner membrane"/>
    <property type="evidence" value="ECO:0007669"/>
    <property type="project" value="UniProtKB-SubCell"/>
</dbReference>
<keyword evidence="5 11" id="KW-0285">Flavoprotein</keyword>
<dbReference type="SUPFAM" id="SSF54373">
    <property type="entry name" value="FAD-linked reductases, C-terminal domain"/>
    <property type="match status" value="1"/>
</dbReference>
<feature type="domain" description="Amine oxidase" evidence="12">
    <location>
        <begin position="11"/>
        <end position="522"/>
    </location>
</feature>
<protein>
    <recommendedName>
        <fullName evidence="4 11">Protoporphyrinogen oxidase</fullName>
        <ecNumber evidence="4 11">1.3.3.4</ecNumber>
    </recommendedName>
</protein>
<dbReference type="VEuPathDB" id="FungiDB:CC1G_03377"/>
<dbReference type="STRING" id="240176.A8NR09"/>
<dbReference type="eggNOG" id="KOG1276">
    <property type="taxonomic scope" value="Eukaryota"/>
</dbReference>
<comment type="subcellular location">
    <subcellularLocation>
        <location evidence="11">Mitochondrion inner membrane</location>
    </subcellularLocation>
</comment>
<dbReference type="SUPFAM" id="SSF51905">
    <property type="entry name" value="FAD/NAD(P)-binding domain"/>
    <property type="match status" value="1"/>
</dbReference>
<dbReference type="GO" id="GO:0004729">
    <property type="term" value="F:oxygen-dependent protoporphyrinogen oxidase activity"/>
    <property type="evidence" value="ECO:0007669"/>
    <property type="project" value="UniProtKB-UniRule"/>
</dbReference>
<dbReference type="InterPro" id="IPR004572">
    <property type="entry name" value="Protoporphyrinogen_oxidase"/>
</dbReference>
<dbReference type="EMBL" id="AACS02000008">
    <property type="protein sequence ID" value="EAU86166.1"/>
    <property type="molecule type" value="Genomic_DNA"/>
</dbReference>
<evidence type="ECO:0000256" key="3">
    <source>
        <dbReference type="ARBA" id="ARBA00010551"/>
    </source>
</evidence>
<dbReference type="GO" id="GO:0006782">
    <property type="term" value="P:protoporphyrinogen IX biosynthetic process"/>
    <property type="evidence" value="ECO:0007669"/>
    <property type="project" value="UniProtKB-UniRule"/>
</dbReference>
<dbReference type="InterPro" id="IPR002937">
    <property type="entry name" value="Amino_oxidase"/>
</dbReference>
<dbReference type="EC" id="1.3.3.4" evidence="4 11"/>
<dbReference type="Proteomes" id="UP000001861">
    <property type="component" value="Unassembled WGS sequence"/>
</dbReference>
<evidence type="ECO:0000256" key="10">
    <source>
        <dbReference type="ARBA" id="ARBA00047554"/>
    </source>
</evidence>
<reference evidence="13 14" key="1">
    <citation type="journal article" date="2010" name="Proc. Natl. Acad. Sci. U.S.A.">
        <title>Insights into evolution of multicellular fungi from the assembled chromosomes of the mushroom Coprinopsis cinerea (Coprinus cinereus).</title>
        <authorList>
            <person name="Stajich J.E."/>
            <person name="Wilke S.K."/>
            <person name="Ahren D."/>
            <person name="Au C.H."/>
            <person name="Birren B.W."/>
            <person name="Borodovsky M."/>
            <person name="Burns C."/>
            <person name="Canback B."/>
            <person name="Casselton L.A."/>
            <person name="Cheng C.K."/>
            <person name="Deng J."/>
            <person name="Dietrich F.S."/>
            <person name="Fargo D.C."/>
            <person name="Farman M.L."/>
            <person name="Gathman A.C."/>
            <person name="Goldberg J."/>
            <person name="Guigo R."/>
            <person name="Hoegger P.J."/>
            <person name="Hooker J.B."/>
            <person name="Huggins A."/>
            <person name="James T.Y."/>
            <person name="Kamada T."/>
            <person name="Kilaru S."/>
            <person name="Kodira C."/>
            <person name="Kues U."/>
            <person name="Kupfer D."/>
            <person name="Kwan H.S."/>
            <person name="Lomsadze A."/>
            <person name="Li W."/>
            <person name="Lilly W.W."/>
            <person name="Ma L.J."/>
            <person name="Mackey A.J."/>
            <person name="Manning G."/>
            <person name="Martin F."/>
            <person name="Muraguchi H."/>
            <person name="Natvig D.O."/>
            <person name="Palmerini H."/>
            <person name="Ramesh M.A."/>
            <person name="Rehmeyer C.J."/>
            <person name="Roe B.A."/>
            <person name="Shenoy N."/>
            <person name="Stanke M."/>
            <person name="Ter-Hovhannisyan V."/>
            <person name="Tunlid A."/>
            <person name="Velagapudi R."/>
            <person name="Vision T.J."/>
            <person name="Zeng Q."/>
            <person name="Zolan M.E."/>
            <person name="Pukkila P.J."/>
        </authorList>
    </citation>
    <scope>NUCLEOTIDE SEQUENCE [LARGE SCALE GENOMIC DNA]</scope>
    <source>
        <strain evidence="14">Okayama-7 / 130 / ATCC MYA-4618 / FGSC 9003</strain>
    </source>
</reference>
<comment type="similarity">
    <text evidence="3 11">Belongs to the protoporphyrinogen/coproporphyrinogen oxidase family. Protoporphyrinogen oxidase subfamily.</text>
</comment>